<dbReference type="InterPro" id="IPR036388">
    <property type="entry name" value="WH-like_DNA-bd_sf"/>
</dbReference>
<dbReference type="GeneID" id="75136720"/>
<dbReference type="CDD" id="cd00383">
    <property type="entry name" value="trans_reg_C"/>
    <property type="match status" value="1"/>
</dbReference>
<dbReference type="Gene3D" id="6.10.250.690">
    <property type="match status" value="1"/>
</dbReference>
<accession>A0A6F9Y7Q1</accession>
<dbReference type="Proteomes" id="UP000494160">
    <property type="component" value="Unassembled WGS sequence"/>
</dbReference>
<organism evidence="10">
    <name type="scientific">Ligilactobacillus agilis</name>
    <dbReference type="NCBI Taxonomy" id="1601"/>
    <lineage>
        <taxon>Bacteria</taxon>
        <taxon>Bacillati</taxon>
        <taxon>Bacillota</taxon>
        <taxon>Bacilli</taxon>
        <taxon>Lactobacillales</taxon>
        <taxon>Lactobacillaceae</taxon>
        <taxon>Ligilactobacillus</taxon>
    </lineage>
</organism>
<dbReference type="SUPFAM" id="SSF52172">
    <property type="entry name" value="CheY-like"/>
    <property type="match status" value="1"/>
</dbReference>
<dbReference type="Gene3D" id="1.10.10.10">
    <property type="entry name" value="Winged helix-like DNA-binding domain superfamily/Winged helix DNA-binding domain"/>
    <property type="match status" value="1"/>
</dbReference>
<dbReference type="SMART" id="SM00862">
    <property type="entry name" value="Trans_reg_C"/>
    <property type="match status" value="1"/>
</dbReference>
<keyword evidence="3" id="KW-0805">Transcription regulation</keyword>
<dbReference type="SUPFAM" id="SSF46894">
    <property type="entry name" value="C-terminal effector domain of the bipartite response regulators"/>
    <property type="match status" value="1"/>
</dbReference>
<dbReference type="Pfam" id="PF00486">
    <property type="entry name" value="Trans_reg_C"/>
    <property type="match status" value="1"/>
</dbReference>
<keyword evidence="4 7" id="KW-0238">DNA-binding</keyword>
<evidence type="ECO:0000259" key="8">
    <source>
        <dbReference type="PROSITE" id="PS50110"/>
    </source>
</evidence>
<dbReference type="PANTHER" id="PTHR48111:SF43">
    <property type="entry name" value="STAGE 0 SPORULATION PROTEIN A HOMOLOG"/>
    <property type="match status" value="1"/>
</dbReference>
<keyword evidence="2" id="KW-0902">Two-component regulatory system</keyword>
<dbReference type="InterPro" id="IPR001867">
    <property type="entry name" value="OmpR/PhoB-type_DNA-bd"/>
</dbReference>
<dbReference type="GO" id="GO:0005829">
    <property type="term" value="C:cytosol"/>
    <property type="evidence" value="ECO:0007669"/>
    <property type="project" value="TreeGrafter"/>
</dbReference>
<dbReference type="GO" id="GO:0032993">
    <property type="term" value="C:protein-DNA complex"/>
    <property type="evidence" value="ECO:0007669"/>
    <property type="project" value="TreeGrafter"/>
</dbReference>
<dbReference type="Proteomes" id="UP001058429">
    <property type="component" value="Chromosome"/>
</dbReference>
<dbReference type="InterPro" id="IPR039420">
    <property type="entry name" value="WalR-like"/>
</dbReference>
<dbReference type="PROSITE" id="PS50110">
    <property type="entry name" value="RESPONSE_REGULATORY"/>
    <property type="match status" value="1"/>
</dbReference>
<dbReference type="PANTHER" id="PTHR48111">
    <property type="entry name" value="REGULATOR OF RPOS"/>
    <property type="match status" value="1"/>
</dbReference>
<evidence type="ECO:0000256" key="6">
    <source>
        <dbReference type="PROSITE-ProRule" id="PRU00169"/>
    </source>
</evidence>
<feature type="domain" description="Response regulatory" evidence="8">
    <location>
        <begin position="3"/>
        <end position="116"/>
    </location>
</feature>
<dbReference type="GO" id="GO:0000156">
    <property type="term" value="F:phosphorelay response regulator activity"/>
    <property type="evidence" value="ECO:0007669"/>
    <property type="project" value="TreeGrafter"/>
</dbReference>
<dbReference type="Pfam" id="PF00072">
    <property type="entry name" value="Response_reg"/>
    <property type="match status" value="1"/>
</dbReference>
<keyword evidence="5" id="KW-0804">Transcription</keyword>
<feature type="domain" description="OmpR/PhoB-type" evidence="9">
    <location>
        <begin position="126"/>
        <end position="224"/>
    </location>
</feature>
<evidence type="ECO:0000256" key="2">
    <source>
        <dbReference type="ARBA" id="ARBA00023012"/>
    </source>
</evidence>
<dbReference type="SMART" id="SM00448">
    <property type="entry name" value="REC"/>
    <property type="match status" value="1"/>
</dbReference>
<feature type="DNA-binding region" description="OmpR/PhoB-type" evidence="7">
    <location>
        <begin position="126"/>
        <end position="224"/>
    </location>
</feature>
<dbReference type="InterPro" id="IPR016032">
    <property type="entry name" value="Sig_transdc_resp-reg_C-effctor"/>
</dbReference>
<evidence type="ECO:0000256" key="3">
    <source>
        <dbReference type="ARBA" id="ARBA00023015"/>
    </source>
</evidence>
<evidence type="ECO:0000259" key="9">
    <source>
        <dbReference type="PROSITE" id="PS51755"/>
    </source>
</evidence>
<evidence type="ECO:0000313" key="11">
    <source>
        <dbReference type="EMBL" id="UXC63961.1"/>
    </source>
</evidence>
<dbReference type="EMBL" id="BLAP01000070">
    <property type="protein sequence ID" value="GET13502.1"/>
    <property type="molecule type" value="Genomic_DNA"/>
</dbReference>
<sequence length="224" mass="26067">MEKIFIVEDDREIVTQLEHALRKRGFDARGVKEFNSVMLEFSEYNPQIVLMDLYLPIYDGYYWTSKIRTASTCPIIFISSAETRTNAITSMNTGADDYIEKPFDIDILIAKIRALLRRSYDFTSMANTLSFGLYKLDLINSQITIDDKKVDLTAHEFVLMKKLFENQNHTVTKSELMQALWNTDNFVDDNALQVSMGRLRKKLAEIYLDRNIHTHRGKGYILEK</sequence>
<dbReference type="Gene3D" id="3.40.50.2300">
    <property type="match status" value="1"/>
</dbReference>
<proteinExistence type="predicted"/>
<reference evidence="11" key="2">
    <citation type="submission" date="2022-09" db="EMBL/GenBank/DDBJ databases">
        <title>Complete genome of Ligilactobacillus agilis AM_LB6, isolated from chicken feces.</title>
        <authorList>
            <person name="den Bakker H.C."/>
            <person name="Mann A."/>
        </authorList>
    </citation>
    <scope>NUCLEOTIDE SEQUENCE</scope>
    <source>
        <strain evidence="11">AM_LB6</strain>
    </source>
</reference>
<name>A0A6F9Y7Q1_9LACO</name>
<gene>
    <name evidence="10" type="primary">ompR_6</name>
    <name evidence="11" type="ORF">N4562_02665</name>
    <name evidence="10" type="ORF">SN811_20020</name>
</gene>
<evidence type="ECO:0000313" key="10">
    <source>
        <dbReference type="EMBL" id="GET13502.1"/>
    </source>
</evidence>
<dbReference type="GO" id="GO:0000976">
    <property type="term" value="F:transcription cis-regulatory region binding"/>
    <property type="evidence" value="ECO:0007669"/>
    <property type="project" value="TreeGrafter"/>
</dbReference>
<evidence type="ECO:0000256" key="7">
    <source>
        <dbReference type="PROSITE-ProRule" id="PRU01091"/>
    </source>
</evidence>
<reference evidence="10" key="1">
    <citation type="submission" date="2019-10" db="EMBL/GenBank/DDBJ databases">
        <title>Lactobacillus agilis SN811 Whole Genome Sequencing Project.</title>
        <authorList>
            <person name="Suzuki S."/>
            <person name="Endo A."/>
            <person name="Maeno S."/>
            <person name="Shiwa Y."/>
            <person name="Matsutani M."/>
            <person name="Kajikawa A."/>
        </authorList>
    </citation>
    <scope>NUCLEOTIDE SEQUENCE</scope>
    <source>
        <strain evidence="10">SN811</strain>
    </source>
</reference>
<feature type="modified residue" description="4-aspartylphosphate" evidence="6">
    <location>
        <position position="52"/>
    </location>
</feature>
<evidence type="ECO:0000256" key="1">
    <source>
        <dbReference type="ARBA" id="ARBA00022553"/>
    </source>
</evidence>
<protein>
    <submittedName>
        <fullName evidence="11">Response regulator transcription factor</fullName>
    </submittedName>
    <submittedName>
        <fullName evidence="10">Two-component system response regulator</fullName>
    </submittedName>
</protein>
<dbReference type="RefSeq" id="WP_172577846.1">
    <property type="nucleotide sequence ID" value="NZ_BLAP01000070.1"/>
</dbReference>
<dbReference type="AlphaFoldDB" id="A0A6F9Y7Q1"/>
<dbReference type="InterPro" id="IPR001789">
    <property type="entry name" value="Sig_transdc_resp-reg_receiver"/>
</dbReference>
<dbReference type="EMBL" id="CP104396">
    <property type="protein sequence ID" value="UXC63961.1"/>
    <property type="molecule type" value="Genomic_DNA"/>
</dbReference>
<keyword evidence="1 6" id="KW-0597">Phosphoprotein</keyword>
<dbReference type="InterPro" id="IPR011006">
    <property type="entry name" value="CheY-like_superfamily"/>
</dbReference>
<dbReference type="GO" id="GO:0006355">
    <property type="term" value="P:regulation of DNA-templated transcription"/>
    <property type="evidence" value="ECO:0007669"/>
    <property type="project" value="InterPro"/>
</dbReference>
<evidence type="ECO:0000256" key="4">
    <source>
        <dbReference type="ARBA" id="ARBA00023125"/>
    </source>
</evidence>
<dbReference type="PROSITE" id="PS51755">
    <property type="entry name" value="OMPR_PHOB"/>
    <property type="match status" value="1"/>
</dbReference>
<evidence type="ECO:0000256" key="5">
    <source>
        <dbReference type="ARBA" id="ARBA00023163"/>
    </source>
</evidence>